<comment type="catalytic activity">
    <reaction evidence="2">
        <text>thiamine phosphate + ATP = thiamine diphosphate + ADP</text>
        <dbReference type="Rhea" id="RHEA:15913"/>
        <dbReference type="ChEBI" id="CHEBI:30616"/>
        <dbReference type="ChEBI" id="CHEBI:37575"/>
        <dbReference type="ChEBI" id="CHEBI:58937"/>
        <dbReference type="ChEBI" id="CHEBI:456216"/>
        <dbReference type="EC" id="2.7.4.16"/>
    </reaction>
</comment>
<dbReference type="SUPFAM" id="SSF56042">
    <property type="entry name" value="PurM C-terminal domain-like"/>
    <property type="match status" value="1"/>
</dbReference>
<keyword evidence="2 5" id="KW-0418">Kinase</keyword>
<comment type="miscellaneous">
    <text evidence="2">Reaction mechanism of ThiL seems to utilize a direct, inline transfer of the gamma-phosphate of ATP to TMP rather than a phosphorylated enzyme intermediate.</text>
</comment>
<dbReference type="InterPro" id="IPR036921">
    <property type="entry name" value="PurM-like_N_sf"/>
</dbReference>
<feature type="binding site" evidence="2">
    <location>
        <position position="115"/>
    </location>
    <ligand>
        <name>Mg(2+)</name>
        <dbReference type="ChEBI" id="CHEBI:18420"/>
        <label>1</label>
    </ligand>
</feature>
<keyword evidence="2" id="KW-0067">ATP-binding</keyword>
<feature type="binding site" evidence="2">
    <location>
        <position position="69"/>
    </location>
    <ligand>
        <name>Mg(2+)</name>
        <dbReference type="ChEBI" id="CHEBI:18420"/>
        <label>2</label>
    </ligand>
</feature>
<dbReference type="RefSeq" id="WP_070934477.1">
    <property type="nucleotide sequence ID" value="NZ_MIPT01000001.1"/>
</dbReference>
<feature type="binding site" evidence="2">
    <location>
        <position position="204"/>
    </location>
    <ligand>
        <name>Mg(2+)</name>
        <dbReference type="ChEBI" id="CHEBI:18420"/>
        <label>3</label>
    </ligand>
</feature>
<dbReference type="HAMAP" id="MF_02128">
    <property type="entry name" value="TMP_kinase"/>
    <property type="match status" value="1"/>
</dbReference>
<dbReference type="UniPathway" id="UPA00060">
    <property type="reaction ID" value="UER00142"/>
</dbReference>
<dbReference type="EC" id="2.7.4.16" evidence="2"/>
<dbReference type="EMBL" id="MIPT01000001">
    <property type="protein sequence ID" value="OHT21300.1"/>
    <property type="molecule type" value="Genomic_DNA"/>
</dbReference>
<keyword evidence="2" id="KW-0479">Metal-binding</keyword>
<feature type="binding site" evidence="2">
    <location>
        <position position="41"/>
    </location>
    <ligand>
        <name>Mg(2+)</name>
        <dbReference type="ChEBI" id="CHEBI:18420"/>
        <label>1</label>
    </ligand>
</feature>
<comment type="caution">
    <text evidence="5">The sequence shown here is derived from an EMBL/GenBank/DDBJ whole genome shotgun (WGS) entry which is preliminary data.</text>
</comment>
<keyword evidence="2" id="KW-0460">Magnesium</keyword>
<feature type="binding site" evidence="2">
    <location>
        <position position="69"/>
    </location>
    <ligand>
        <name>Mg(2+)</name>
        <dbReference type="ChEBI" id="CHEBI:18420"/>
        <label>3</label>
    </ligand>
</feature>
<feature type="binding site" evidence="2">
    <location>
        <position position="312"/>
    </location>
    <ligand>
        <name>substrate</name>
    </ligand>
</feature>
<dbReference type="CDD" id="cd02194">
    <property type="entry name" value="ThiL"/>
    <property type="match status" value="1"/>
</dbReference>
<dbReference type="PANTHER" id="PTHR30270">
    <property type="entry name" value="THIAMINE-MONOPHOSPHATE KINASE"/>
    <property type="match status" value="1"/>
</dbReference>
<comment type="function">
    <text evidence="2">Catalyzes the ATP-dependent phosphorylation of thiamine-monophosphate (TMP) to form thiamine-pyrophosphate (TPP), the active form of vitamin B1.</text>
</comment>
<evidence type="ECO:0000313" key="5">
    <source>
        <dbReference type="EMBL" id="OHT21300.1"/>
    </source>
</evidence>
<dbReference type="GO" id="GO:0009228">
    <property type="term" value="P:thiamine biosynthetic process"/>
    <property type="evidence" value="ECO:0007669"/>
    <property type="project" value="UniProtKB-KW"/>
</dbReference>
<feature type="domain" description="PurM-like C-terminal" evidence="4">
    <location>
        <begin position="147"/>
        <end position="297"/>
    </location>
</feature>
<feature type="binding site" evidence="2">
    <location>
        <position position="143"/>
    </location>
    <ligand>
        <name>ATP</name>
        <dbReference type="ChEBI" id="CHEBI:30616"/>
    </ligand>
</feature>
<proteinExistence type="inferred from homology"/>
<dbReference type="Gene3D" id="3.90.650.10">
    <property type="entry name" value="PurM-like C-terminal domain"/>
    <property type="match status" value="1"/>
</dbReference>
<keyword evidence="2 5" id="KW-0808">Transferase</keyword>
<dbReference type="NCBIfam" id="TIGR01379">
    <property type="entry name" value="thiL"/>
    <property type="match status" value="1"/>
</dbReference>
<keyword evidence="1 2" id="KW-0784">Thiamine biosynthesis</keyword>
<organism evidence="5 6">
    <name type="scientific">Edaphosphingomonas haloaromaticamans</name>
    <dbReference type="NCBI Taxonomy" id="653954"/>
    <lineage>
        <taxon>Bacteria</taxon>
        <taxon>Pseudomonadati</taxon>
        <taxon>Pseudomonadota</taxon>
        <taxon>Alphaproteobacteria</taxon>
        <taxon>Sphingomonadales</taxon>
        <taxon>Rhizorhabdaceae</taxon>
        <taxon>Edaphosphingomonas</taxon>
    </lineage>
</organism>
<protein>
    <recommendedName>
        <fullName evidence="2">Thiamine-monophosphate kinase</fullName>
        <shortName evidence="2">TMP kinase</shortName>
        <shortName evidence="2">Thiamine-phosphate kinase</shortName>
        <ecNumber evidence="2">2.7.4.16</ecNumber>
    </recommendedName>
</protein>
<feature type="binding site" evidence="2">
    <location>
        <position position="256"/>
    </location>
    <ligand>
        <name>substrate</name>
    </ligand>
</feature>
<feature type="binding site" evidence="2">
    <location>
        <position position="41"/>
    </location>
    <ligand>
        <name>Mg(2+)</name>
        <dbReference type="ChEBI" id="CHEBI:18420"/>
        <label>2</label>
    </ligand>
</feature>
<gene>
    <name evidence="2 5" type="primary">thiL</name>
    <name evidence="5" type="ORF">BHE75_03306</name>
</gene>
<feature type="binding site" evidence="2">
    <location>
        <position position="39"/>
    </location>
    <ligand>
        <name>Mg(2+)</name>
        <dbReference type="ChEBI" id="CHEBI:18420"/>
        <label>4</label>
    </ligand>
</feature>
<comment type="caution">
    <text evidence="2">Lacks conserved residue(s) required for the propagation of feature annotation.</text>
</comment>
<dbReference type="Pfam" id="PF00586">
    <property type="entry name" value="AIRS"/>
    <property type="match status" value="1"/>
</dbReference>
<dbReference type="InterPro" id="IPR016188">
    <property type="entry name" value="PurM-like_N"/>
</dbReference>
<dbReference type="SUPFAM" id="SSF55326">
    <property type="entry name" value="PurM N-terminal domain-like"/>
    <property type="match status" value="1"/>
</dbReference>
<dbReference type="PIRSF" id="PIRSF005303">
    <property type="entry name" value="Thiam_monoph_kin"/>
    <property type="match status" value="1"/>
</dbReference>
<keyword evidence="6" id="KW-1185">Reference proteome</keyword>
<dbReference type="Pfam" id="PF02769">
    <property type="entry name" value="AIRS_C"/>
    <property type="match status" value="1"/>
</dbReference>
<dbReference type="Proteomes" id="UP000179467">
    <property type="component" value="Unassembled WGS sequence"/>
</dbReference>
<dbReference type="OrthoDB" id="9802811at2"/>
<dbReference type="GO" id="GO:0005524">
    <property type="term" value="F:ATP binding"/>
    <property type="evidence" value="ECO:0007669"/>
    <property type="project" value="UniProtKB-UniRule"/>
</dbReference>
<comment type="pathway">
    <text evidence="2">Cofactor biosynthesis; thiamine diphosphate biosynthesis; thiamine diphosphate from thiamine phosphate: step 1/1.</text>
</comment>
<feature type="binding site" evidence="2">
    <location>
        <begin position="114"/>
        <end position="115"/>
    </location>
    <ligand>
        <name>ATP</name>
        <dbReference type="ChEBI" id="CHEBI:30616"/>
    </ligand>
</feature>
<dbReference type="GO" id="GO:0009030">
    <property type="term" value="F:thiamine-phosphate kinase activity"/>
    <property type="evidence" value="ECO:0007669"/>
    <property type="project" value="UniProtKB-UniRule"/>
</dbReference>
<feature type="domain" description="PurM-like N-terminal" evidence="3">
    <location>
        <begin position="25"/>
        <end position="134"/>
    </location>
</feature>
<feature type="binding site" evidence="2">
    <location>
        <position position="206"/>
    </location>
    <ligand>
        <name>ATP</name>
        <dbReference type="ChEBI" id="CHEBI:30616"/>
    </ligand>
</feature>
<dbReference type="InterPro" id="IPR010918">
    <property type="entry name" value="PurM-like_C_dom"/>
</dbReference>
<dbReference type="InterPro" id="IPR036676">
    <property type="entry name" value="PurM-like_C_sf"/>
</dbReference>
<dbReference type="InterPro" id="IPR006283">
    <property type="entry name" value="ThiL-like"/>
</dbReference>
<feature type="binding site" evidence="2">
    <location>
        <position position="69"/>
    </location>
    <ligand>
        <name>Mg(2+)</name>
        <dbReference type="ChEBI" id="CHEBI:18420"/>
        <label>4</label>
    </ligand>
</feature>
<feature type="binding site" evidence="2">
    <location>
        <position position="48"/>
    </location>
    <ligand>
        <name>substrate</name>
    </ligand>
</feature>
<dbReference type="PANTHER" id="PTHR30270:SF0">
    <property type="entry name" value="THIAMINE-MONOPHOSPHATE KINASE"/>
    <property type="match status" value="1"/>
</dbReference>
<reference evidence="5 6" key="1">
    <citation type="submission" date="2016-09" db="EMBL/GenBank/DDBJ databases">
        <title>Metabolic pathway, cell adaptation mechanisms and a novel monoxygenase revealed through proteogenomic-transcription analysis of a Sphingomonas haloaromaticamans strain degrading the fungicide ortho-phenylphenol.</title>
        <authorList>
            <person name="Perruchon C."/>
            <person name="Papadopoulou E.S."/>
            <person name="Rousidou C."/>
            <person name="Vasileiadis S."/>
            <person name="Tanou G."/>
            <person name="Amoutzias G."/>
            <person name="Molassiotis A."/>
            <person name="Karpouzas D.G."/>
        </authorList>
    </citation>
    <scope>NUCLEOTIDE SEQUENCE [LARGE SCALE GENOMIC DNA]</scope>
    <source>
        <strain evidence="5 6">P3</strain>
    </source>
</reference>
<dbReference type="Gene3D" id="3.30.1330.10">
    <property type="entry name" value="PurM-like, N-terminal domain"/>
    <property type="match status" value="1"/>
</dbReference>
<sequence length="316" mass="31843">MTREADFIARLRAIATHPAARGLADDAAVLPLSGEIVLTHDMLVEGVHFLPTDPPGDVAWKLVAVNLSDLAAKGAAPIGALMGYGFTGDPGWDAAFAEGLARALTTFGLPLLGGDTVAMPATAPRTLGLTAIGQAPASGAPSRAGARPGDRLWVTGSVGDAGIGLAIARGVANGPAALLERYRRPVPRLGLGAALAPLAHAMADMSDGLLIDAARMAAASDVAIEIALEAIPLSPALRATAGDGREARIAAASAGDDYELLIAAPIEAQEAIRAAAEQAGLPISPVGTFTAGAGIRLNDRGEPLPLPARLGFEHDG</sequence>
<evidence type="ECO:0000313" key="6">
    <source>
        <dbReference type="Proteomes" id="UP000179467"/>
    </source>
</evidence>
<name>A0A1S1HL90_9SPHN</name>
<accession>A0A1S1HL90</accession>
<evidence type="ECO:0000259" key="4">
    <source>
        <dbReference type="Pfam" id="PF02769"/>
    </source>
</evidence>
<feature type="binding site" evidence="2">
    <location>
        <position position="207"/>
    </location>
    <ligand>
        <name>Mg(2+)</name>
        <dbReference type="ChEBI" id="CHEBI:18420"/>
        <label>5</label>
    </ligand>
</feature>
<evidence type="ECO:0000256" key="2">
    <source>
        <dbReference type="HAMAP-Rule" id="MF_02128"/>
    </source>
</evidence>
<comment type="similarity">
    <text evidence="2">Belongs to the thiamine-monophosphate kinase family.</text>
</comment>
<feature type="binding site" evidence="2">
    <location>
        <position position="26"/>
    </location>
    <ligand>
        <name>Mg(2+)</name>
        <dbReference type="ChEBI" id="CHEBI:18420"/>
        <label>4</label>
    </ligand>
</feature>
<feature type="binding site" evidence="2">
    <location>
        <position position="26"/>
    </location>
    <ligand>
        <name>Mg(2+)</name>
        <dbReference type="ChEBI" id="CHEBI:18420"/>
        <label>3</label>
    </ligand>
</feature>
<evidence type="ECO:0000259" key="3">
    <source>
        <dbReference type="Pfam" id="PF00586"/>
    </source>
</evidence>
<keyword evidence="2" id="KW-0547">Nucleotide-binding</keyword>
<dbReference type="GO" id="GO:0000287">
    <property type="term" value="F:magnesium ion binding"/>
    <property type="evidence" value="ECO:0007669"/>
    <property type="project" value="UniProtKB-UniRule"/>
</dbReference>
<evidence type="ECO:0000256" key="1">
    <source>
        <dbReference type="ARBA" id="ARBA00022977"/>
    </source>
</evidence>
<dbReference type="GO" id="GO:0009229">
    <property type="term" value="P:thiamine diphosphate biosynthetic process"/>
    <property type="evidence" value="ECO:0007669"/>
    <property type="project" value="UniProtKB-UniRule"/>
</dbReference>
<dbReference type="AlphaFoldDB" id="A0A1S1HL90"/>